<keyword evidence="3" id="KW-0807">Transducer</keyword>
<dbReference type="SUPFAM" id="SSF158472">
    <property type="entry name" value="HAMP domain-like"/>
    <property type="match status" value="1"/>
</dbReference>
<keyword evidence="1" id="KW-0145">Chemotaxis</keyword>
<evidence type="ECO:0000256" key="3">
    <source>
        <dbReference type="PROSITE-ProRule" id="PRU00284"/>
    </source>
</evidence>
<dbReference type="SUPFAM" id="SSF58104">
    <property type="entry name" value="Methyl-accepting chemotaxis protein (MCP) signaling domain"/>
    <property type="match status" value="1"/>
</dbReference>
<proteinExistence type="inferred from homology"/>
<evidence type="ECO:0000256" key="1">
    <source>
        <dbReference type="ARBA" id="ARBA00022500"/>
    </source>
</evidence>
<dbReference type="Pfam" id="PF00672">
    <property type="entry name" value="HAMP"/>
    <property type="match status" value="1"/>
</dbReference>
<dbReference type="EMBL" id="QJRY01000008">
    <property type="protein sequence ID" value="PYB70857.1"/>
    <property type="molecule type" value="Genomic_DNA"/>
</dbReference>
<protein>
    <recommendedName>
        <fullName evidence="10">Methyl-accepting chemotaxis protein</fullName>
    </recommendedName>
</protein>
<dbReference type="Gene3D" id="1.10.287.950">
    <property type="entry name" value="Methyl-accepting chemotaxis protein"/>
    <property type="match status" value="1"/>
</dbReference>
<feature type="domain" description="HAMP" evidence="7">
    <location>
        <begin position="332"/>
        <end position="385"/>
    </location>
</feature>
<dbReference type="PRINTS" id="PR00260">
    <property type="entry name" value="CHEMTRNSDUCR"/>
</dbReference>
<dbReference type="PROSITE" id="PS50111">
    <property type="entry name" value="CHEMOTAXIS_TRANSDUC_2"/>
    <property type="match status" value="1"/>
</dbReference>
<dbReference type="InterPro" id="IPR003660">
    <property type="entry name" value="HAMP_dom"/>
</dbReference>
<evidence type="ECO:0000256" key="4">
    <source>
        <dbReference type="SAM" id="Coils"/>
    </source>
</evidence>
<organism evidence="8 9">
    <name type="scientific">Rhizobium wuzhouense</name>
    <dbReference type="NCBI Taxonomy" id="1986026"/>
    <lineage>
        <taxon>Bacteria</taxon>
        <taxon>Pseudomonadati</taxon>
        <taxon>Pseudomonadota</taxon>
        <taxon>Alphaproteobacteria</taxon>
        <taxon>Hyphomicrobiales</taxon>
        <taxon>Rhizobiaceae</taxon>
        <taxon>Rhizobium/Agrobacterium group</taxon>
        <taxon>Rhizobium</taxon>
    </lineage>
</organism>
<reference evidence="8 9" key="1">
    <citation type="submission" date="2018-06" db="EMBL/GenBank/DDBJ databases">
        <title>Rhizobium wuzhouense sp. nov., isolated from roots of Oryza officinalis.</title>
        <authorList>
            <person name="Yuan T."/>
        </authorList>
    </citation>
    <scope>NUCLEOTIDE SEQUENCE [LARGE SCALE GENOMIC DNA]</scope>
    <source>
        <strain evidence="8 9">W44</strain>
    </source>
</reference>
<evidence type="ECO:0000313" key="8">
    <source>
        <dbReference type="EMBL" id="PYB70857.1"/>
    </source>
</evidence>
<dbReference type="PROSITE" id="PS50885">
    <property type="entry name" value="HAMP"/>
    <property type="match status" value="2"/>
</dbReference>
<dbReference type="Gene3D" id="6.10.340.10">
    <property type="match status" value="1"/>
</dbReference>
<dbReference type="SMART" id="SM00283">
    <property type="entry name" value="MA"/>
    <property type="match status" value="1"/>
</dbReference>
<comment type="caution">
    <text evidence="8">The sequence shown here is derived from an EMBL/GenBank/DDBJ whole genome shotgun (WGS) entry which is preliminary data.</text>
</comment>
<dbReference type="PANTHER" id="PTHR43531">
    <property type="entry name" value="PROTEIN ICFG"/>
    <property type="match status" value="1"/>
</dbReference>
<dbReference type="Pfam" id="PF08376">
    <property type="entry name" value="NIT"/>
    <property type="match status" value="1"/>
</dbReference>
<dbReference type="Pfam" id="PF00015">
    <property type="entry name" value="MCPsignal"/>
    <property type="match status" value="1"/>
</dbReference>
<dbReference type="InterPro" id="IPR004089">
    <property type="entry name" value="MCPsignal_dom"/>
</dbReference>
<evidence type="ECO:0000256" key="2">
    <source>
        <dbReference type="ARBA" id="ARBA00029447"/>
    </source>
</evidence>
<sequence>MRVIDVSIKWRLLAALAVPLVATATLAGVEVLSAIRDYSQADNMVSVAAEIGHIGDLVHDLQVERGLTAGFLGSKGTKNKDALQAARTNTTQETQAVVDVLAQIKVTDTVLAVEAEAVSADLEKLAQNRAGIDGLALTGPEAFAYYTASIADLMTLAQDYSLPHSPEGTANALVAHGLIINAKELAGQERGMGNGFITAGAFDPKRFMAFVGLGGAQRELIAKFLKLMPPEQRDSYQKTLAGDGLSQLEEFRQQLIAGGISSSLSGLDAGAWFALATKQIDLMKQVETAVVEAIAADAATRADAAWWRLMTVGGSVLAGFVLTISFASSLSYTVIRPIGMLTEAVERLSRDEIDVHLIHSEGNDEVGRMGQAIRHCVANSKAKAERERDEQEKIEADKRARERAAEQERAERAAEIAYAVGELAAGLAALARGETNYRAQHPFAGELERLRTDFNNSMSTLHSVVETIAQSSDTIKSGSDELRSSADELAQRTERQAAALEQASASLSEVTSNLAQSSKRAESVGNLVQTTAADAMQSGTVVANTVEAISQIEQSSGQIGQIISVIDEIAFQTNLLALNAGVEAARAGEAGKGFAVVAQEVRELAQRSATAAREIKALIQRSSKEVQLGVELVGETGRALRQIEANVSRINQDVVEIVRASREQSASISEINAAMNQMDQVTQQNAAMVEEATAATHSLGTEAHRLSEQVDIFRGGGRKEHGRRAA</sequence>
<dbReference type="CDD" id="cd11386">
    <property type="entry name" value="MCP_signal"/>
    <property type="match status" value="1"/>
</dbReference>
<feature type="compositionally biased region" description="Basic and acidic residues" evidence="5">
    <location>
        <begin position="382"/>
        <end position="405"/>
    </location>
</feature>
<evidence type="ECO:0000313" key="9">
    <source>
        <dbReference type="Proteomes" id="UP000247536"/>
    </source>
</evidence>
<dbReference type="CDD" id="cd06225">
    <property type="entry name" value="HAMP"/>
    <property type="match status" value="1"/>
</dbReference>
<evidence type="ECO:0008006" key="10">
    <source>
        <dbReference type="Google" id="ProtNLM"/>
    </source>
</evidence>
<evidence type="ECO:0000259" key="6">
    <source>
        <dbReference type="PROSITE" id="PS50111"/>
    </source>
</evidence>
<dbReference type="InterPro" id="IPR004090">
    <property type="entry name" value="Chemotax_Me-accpt_rcpt"/>
</dbReference>
<comment type="similarity">
    <text evidence="2">Belongs to the methyl-accepting chemotaxis (MCP) protein family.</text>
</comment>
<evidence type="ECO:0000256" key="5">
    <source>
        <dbReference type="SAM" id="MobiDB-lite"/>
    </source>
</evidence>
<evidence type="ECO:0000259" key="7">
    <source>
        <dbReference type="PROSITE" id="PS50885"/>
    </source>
</evidence>
<dbReference type="InterPro" id="IPR013587">
    <property type="entry name" value="Nitrate/nitrite_sensing"/>
</dbReference>
<dbReference type="InterPro" id="IPR051310">
    <property type="entry name" value="MCP_chemotaxis"/>
</dbReference>
<dbReference type="PANTHER" id="PTHR43531:SF11">
    <property type="entry name" value="METHYL-ACCEPTING CHEMOTAXIS PROTEIN 3"/>
    <property type="match status" value="1"/>
</dbReference>
<dbReference type="RefSeq" id="WP_110793499.1">
    <property type="nucleotide sequence ID" value="NZ_QJRY01000008.1"/>
</dbReference>
<feature type="domain" description="HAMP" evidence="7">
    <location>
        <begin position="414"/>
        <end position="466"/>
    </location>
</feature>
<gene>
    <name evidence="8" type="ORF">DMY87_20585</name>
</gene>
<name>A0ABX5NS02_9HYPH</name>
<keyword evidence="9" id="KW-1185">Reference proteome</keyword>
<feature type="region of interest" description="Disordered" evidence="5">
    <location>
        <begin position="379"/>
        <end position="405"/>
    </location>
</feature>
<dbReference type="Proteomes" id="UP000247536">
    <property type="component" value="Unassembled WGS sequence"/>
</dbReference>
<accession>A0ABX5NS02</accession>
<feature type="coiled-coil region" evidence="4">
    <location>
        <begin position="483"/>
        <end position="510"/>
    </location>
</feature>
<feature type="domain" description="Methyl-accepting transducer" evidence="6">
    <location>
        <begin position="471"/>
        <end position="700"/>
    </location>
</feature>
<keyword evidence="4" id="KW-0175">Coiled coil</keyword>
<dbReference type="SMART" id="SM00304">
    <property type="entry name" value="HAMP"/>
    <property type="match status" value="2"/>
</dbReference>